<dbReference type="KEGG" id="dci:103507088"/>
<evidence type="ECO:0000313" key="3">
    <source>
        <dbReference type="RefSeq" id="XP_026677833.1"/>
    </source>
</evidence>
<accession>A0A3Q0IT64</accession>
<feature type="region of interest" description="Disordered" evidence="1">
    <location>
        <begin position="432"/>
        <end position="456"/>
    </location>
</feature>
<reference evidence="3" key="1">
    <citation type="submission" date="2025-08" db="UniProtKB">
        <authorList>
            <consortium name="RefSeq"/>
        </authorList>
    </citation>
    <scope>IDENTIFICATION</scope>
</reference>
<evidence type="ECO:0000256" key="1">
    <source>
        <dbReference type="SAM" id="MobiDB-lite"/>
    </source>
</evidence>
<organism evidence="2 3">
    <name type="scientific">Diaphorina citri</name>
    <name type="common">Asian citrus psyllid</name>
    <dbReference type="NCBI Taxonomy" id="121845"/>
    <lineage>
        <taxon>Eukaryota</taxon>
        <taxon>Metazoa</taxon>
        <taxon>Ecdysozoa</taxon>
        <taxon>Arthropoda</taxon>
        <taxon>Hexapoda</taxon>
        <taxon>Insecta</taxon>
        <taxon>Pterygota</taxon>
        <taxon>Neoptera</taxon>
        <taxon>Paraneoptera</taxon>
        <taxon>Hemiptera</taxon>
        <taxon>Sternorrhyncha</taxon>
        <taxon>Psylloidea</taxon>
        <taxon>Psyllidae</taxon>
        <taxon>Diaphorininae</taxon>
        <taxon>Diaphorina</taxon>
    </lineage>
</organism>
<dbReference type="Proteomes" id="UP000079169">
    <property type="component" value="Unplaced"/>
</dbReference>
<gene>
    <name evidence="3" type="primary">LOC103507088</name>
</gene>
<keyword evidence="2" id="KW-1185">Reference proteome</keyword>
<dbReference type="AlphaFoldDB" id="A0A3Q0IT64"/>
<dbReference type="RefSeq" id="XP_026677833.1">
    <property type="nucleotide sequence ID" value="XM_026822032.1"/>
</dbReference>
<proteinExistence type="predicted"/>
<dbReference type="GeneID" id="103507088"/>
<dbReference type="PaxDb" id="121845-A0A3Q0IT64"/>
<protein>
    <submittedName>
        <fullName evidence="3">Uncharacterized protein LOC103507088</fullName>
    </submittedName>
</protein>
<evidence type="ECO:0000313" key="2">
    <source>
        <dbReference type="Proteomes" id="UP000079169"/>
    </source>
</evidence>
<name>A0A3Q0IT64_DIACI</name>
<sequence length="456" mass="51612">MSTRPLKKICLAYFIGILGVGAYKNRKLIIETLTNAIQTALTHGRYLIPYVDTLDGSTDHTNSEPAESDEANVEIDVDVGRANARASKPLSLLGLKLDTESLKDIFKSRQEFLMRDLTDSETNGNRDELKIVNHSNQCSHDNTFDGIVQCSSSQATQTQDKHLNNELQHVVKSLESLFDAIGTTGIDNSVTYGMINPDNASTDVNIEYEINVKFGDVRENFRNYQTGFVIYKYHSDMKLPNDSQDMVNLSEKLGEKSENTEEIEEIPNQPLYFETETMSDQSSSSGTYIEDPDTLIEPFKDDQEVQSDRTKLAQELEDQASFEENLTRASKTDNDIGRSKTLERLEISHSEILNENTIHFVLTPRKLHLESLTSLNAEVDPFMFRDTRQNTESEDHQTELEEPLDANELCDDLHSTESEYLMARLARHHNVALPGRQRQNTQHNTESGDHQTDLGV</sequence>
<feature type="compositionally biased region" description="Basic and acidic residues" evidence="1">
    <location>
        <begin position="446"/>
        <end position="456"/>
    </location>
</feature>